<evidence type="ECO:0000256" key="1">
    <source>
        <dbReference type="SAM" id="MobiDB-lite"/>
    </source>
</evidence>
<protein>
    <submittedName>
        <fullName evidence="2">Uncharacterized protein</fullName>
    </submittedName>
</protein>
<geneLocation type="plasmid" evidence="3">
    <name>phdza17.2</name>
</geneLocation>
<accession>A0A2D3TH68</accession>
<dbReference type="AlphaFoldDB" id="A0A2D3TH68"/>
<dbReference type="EMBL" id="CP017615">
    <property type="protein sequence ID" value="ATW34831.1"/>
    <property type="molecule type" value="Genomic_DNA"/>
</dbReference>
<dbReference type="Proteomes" id="UP000229055">
    <property type="component" value="Plasmid pHDZA17.2"/>
</dbReference>
<reference evidence="3" key="2">
    <citation type="submission" date="2017-11" db="EMBL/GenBank/DDBJ databases">
        <title>PacBio sequencing of new strain of the secondary endosymbiont Candidatus Hamiltonella defensa.</title>
        <authorList>
            <person name="Strand M.R."/>
            <person name="Oliver K."/>
        </authorList>
    </citation>
    <scope>NUCLEOTIDE SEQUENCE [LARGE SCALE GENOMIC DNA]</scope>
    <source>
        <strain evidence="3">ZA17</strain>
        <plasmid evidence="3">phdza17.2</plasmid>
    </source>
</reference>
<reference evidence="3" key="1">
    <citation type="submission" date="2016-10" db="EMBL/GenBank/DDBJ databases">
        <authorList>
            <person name="Chevignon G."/>
        </authorList>
    </citation>
    <scope>NUCLEOTIDE SEQUENCE [LARGE SCALE GENOMIC DNA]</scope>
    <source>
        <strain evidence="3">ZA17</strain>
        <plasmid evidence="3">phdza17.2</plasmid>
    </source>
</reference>
<proteinExistence type="predicted"/>
<name>A0A2D3TH68_9ENTR</name>
<feature type="region of interest" description="Disordered" evidence="1">
    <location>
        <begin position="33"/>
        <end position="59"/>
    </location>
</feature>
<gene>
    <name evidence="2" type="ORF">BJP43_10620</name>
</gene>
<organism evidence="2 3">
    <name type="scientific">Candidatus Williamhamiltonella defendens</name>
    <dbReference type="NCBI Taxonomy" id="138072"/>
    <lineage>
        <taxon>Bacteria</taxon>
        <taxon>Pseudomonadati</taxon>
        <taxon>Pseudomonadota</taxon>
        <taxon>Gammaproteobacteria</taxon>
        <taxon>Enterobacterales</taxon>
        <taxon>Enterobacteriaceae</taxon>
        <taxon>aphid secondary symbionts</taxon>
        <taxon>Candidatus Williamhamiltonella</taxon>
    </lineage>
</organism>
<evidence type="ECO:0000313" key="3">
    <source>
        <dbReference type="Proteomes" id="UP000229055"/>
    </source>
</evidence>
<keyword evidence="2" id="KW-0614">Plasmid</keyword>
<sequence length="59" mass="6268">MPTSGRQFGGVLKCDKKLCQGRKGGDISVSLRIKEPKSSGARNIKKGGGLPDDLLRAEL</sequence>
<evidence type="ECO:0000313" key="2">
    <source>
        <dbReference type="EMBL" id="ATW34831.1"/>
    </source>
</evidence>